<dbReference type="EMBL" id="JAUHPW010000007">
    <property type="protein sequence ID" value="MDN4476150.1"/>
    <property type="molecule type" value="Genomic_DNA"/>
</dbReference>
<dbReference type="PANTHER" id="PTHR33393">
    <property type="entry name" value="POLYGLUTAMINE SYNTHESIS ACCESSORY PROTEIN RV0574C-RELATED"/>
    <property type="match status" value="1"/>
</dbReference>
<dbReference type="SMART" id="SM00854">
    <property type="entry name" value="PGA_cap"/>
    <property type="match status" value="1"/>
</dbReference>
<feature type="region of interest" description="Disordered" evidence="2">
    <location>
        <begin position="42"/>
        <end position="84"/>
    </location>
</feature>
<reference evidence="4" key="1">
    <citation type="submission" date="2023-06" db="EMBL/GenBank/DDBJ databases">
        <title>Sysu t00192.</title>
        <authorList>
            <person name="Gao L."/>
            <person name="Fang B.-Z."/>
            <person name="Li W.-J."/>
        </authorList>
    </citation>
    <scope>NUCLEOTIDE SEQUENCE</scope>
    <source>
        <strain evidence="4">SYSU T00192</strain>
    </source>
</reference>
<evidence type="ECO:0000313" key="4">
    <source>
        <dbReference type="EMBL" id="MDN4476150.1"/>
    </source>
</evidence>
<dbReference type="PANTHER" id="PTHR33393:SF13">
    <property type="entry name" value="PGA BIOSYNTHESIS PROTEIN CAPA"/>
    <property type="match status" value="1"/>
</dbReference>
<sequence length="449" mass="46101">MPRRDRPGHARTPGATRLVAVAAVALVAGAAAGLMGARDLREAAEAPPVASPVAAVEADDASPVPAASSSPAPSPSATVEPEPEPQPVQFTLVAAGDVLPHTPVNDSARTADGYDFAALMKGVERYVAGADLALCHMEVPVSPAGVAPSGYPLFSAPKQLVRDLGKVGWDGCSTASNHTVDRGTAGVEATLDAFDAAGLQHSGSARTKKEAASTAMYEVTSGDRTVTVANISFSYGTNGMPVASPWQVDLFDADDADAGPIIAAARQARKQGADVVIASVHCCVEYRTEPTDAQRSIATQIAESGQVDLYVGHHAHVPQPIELLPGGPTGEGMWTAFGLGNFLSNQGTQCCVAATTNGVLLSATFTVDPDGAVEVDAAWYGTTVDRLARHAVHVLTDIRDGVGTLSAGEVGSRLAAVRDAVGDEAPMRKRPVEPLADEVVVVPRTPSAT</sequence>
<dbReference type="CDD" id="cd07381">
    <property type="entry name" value="MPP_CapA"/>
    <property type="match status" value="1"/>
</dbReference>
<dbReference type="RefSeq" id="WP_301134068.1">
    <property type="nucleotide sequence ID" value="NZ_JAUHPW010000007.1"/>
</dbReference>
<dbReference type="SUPFAM" id="SSF56300">
    <property type="entry name" value="Metallo-dependent phosphatases"/>
    <property type="match status" value="1"/>
</dbReference>
<evidence type="ECO:0000313" key="5">
    <source>
        <dbReference type="Proteomes" id="UP001172728"/>
    </source>
</evidence>
<keyword evidence="5" id="KW-1185">Reference proteome</keyword>
<comment type="caution">
    <text evidence="4">The sequence shown here is derived from an EMBL/GenBank/DDBJ whole genome shotgun (WGS) entry which is preliminary data.</text>
</comment>
<dbReference type="Gene3D" id="3.60.21.10">
    <property type="match status" value="1"/>
</dbReference>
<dbReference type="InterPro" id="IPR029052">
    <property type="entry name" value="Metallo-depent_PP-like"/>
</dbReference>
<proteinExistence type="inferred from homology"/>
<evidence type="ECO:0000259" key="3">
    <source>
        <dbReference type="SMART" id="SM00854"/>
    </source>
</evidence>
<evidence type="ECO:0000256" key="1">
    <source>
        <dbReference type="ARBA" id="ARBA00005662"/>
    </source>
</evidence>
<protein>
    <submittedName>
        <fullName evidence="4">CapA family protein</fullName>
        <ecNumber evidence="4">3.1.-.-</ecNumber>
    </submittedName>
</protein>
<accession>A0ABT8GAI8</accession>
<keyword evidence="4" id="KW-0378">Hydrolase</keyword>
<feature type="compositionally biased region" description="Low complexity" evidence="2">
    <location>
        <begin position="45"/>
        <end position="80"/>
    </location>
</feature>
<dbReference type="GO" id="GO:0016787">
    <property type="term" value="F:hydrolase activity"/>
    <property type="evidence" value="ECO:0007669"/>
    <property type="project" value="UniProtKB-KW"/>
</dbReference>
<name>A0ABT8GAI8_9MICO</name>
<evidence type="ECO:0000256" key="2">
    <source>
        <dbReference type="SAM" id="MobiDB-lite"/>
    </source>
</evidence>
<organism evidence="4 5">
    <name type="scientific">Demequina litoralis</name>
    <dbReference type="NCBI Taxonomy" id="3051660"/>
    <lineage>
        <taxon>Bacteria</taxon>
        <taxon>Bacillati</taxon>
        <taxon>Actinomycetota</taxon>
        <taxon>Actinomycetes</taxon>
        <taxon>Micrococcales</taxon>
        <taxon>Demequinaceae</taxon>
        <taxon>Demequina</taxon>
    </lineage>
</organism>
<dbReference type="Pfam" id="PF09587">
    <property type="entry name" value="PGA_cap"/>
    <property type="match status" value="1"/>
</dbReference>
<dbReference type="Proteomes" id="UP001172728">
    <property type="component" value="Unassembled WGS sequence"/>
</dbReference>
<dbReference type="EC" id="3.1.-.-" evidence="4"/>
<dbReference type="InterPro" id="IPR019079">
    <property type="entry name" value="Capsule_synth_CapA"/>
</dbReference>
<dbReference type="InterPro" id="IPR052169">
    <property type="entry name" value="CW_Biosynth-Accessory"/>
</dbReference>
<comment type="similarity">
    <text evidence="1">Belongs to the CapA family.</text>
</comment>
<feature type="domain" description="Capsule synthesis protein CapA" evidence="3">
    <location>
        <begin position="91"/>
        <end position="346"/>
    </location>
</feature>
<gene>
    <name evidence="4" type="ORF">QQX09_09825</name>
</gene>